<dbReference type="OrthoDB" id="9811016at2"/>
<dbReference type="KEGG" id="vbl:L21SP4_01013"/>
<dbReference type="STRING" id="1307763.L21SP4_01013"/>
<comment type="similarity">
    <text evidence="2">Belongs to the ScpA family.</text>
</comment>
<evidence type="ECO:0000313" key="4">
    <source>
        <dbReference type="Proteomes" id="UP000035268"/>
    </source>
</evidence>
<dbReference type="Gene3D" id="1.10.10.580">
    <property type="entry name" value="Structural maintenance of chromosome 1. Chain E"/>
    <property type="match status" value="1"/>
</dbReference>
<dbReference type="PANTHER" id="PTHR33969">
    <property type="entry name" value="SEGREGATION AND CONDENSATION PROTEIN A"/>
    <property type="match status" value="1"/>
</dbReference>
<keyword evidence="2" id="KW-0159">Chromosome partition</keyword>
<dbReference type="PATRIC" id="fig|1609981.3.peg.1062"/>
<evidence type="ECO:0000256" key="1">
    <source>
        <dbReference type="ARBA" id="ARBA00044777"/>
    </source>
</evidence>
<dbReference type="InterPro" id="IPR003768">
    <property type="entry name" value="ScpA"/>
</dbReference>
<dbReference type="GO" id="GO:0007059">
    <property type="term" value="P:chromosome segregation"/>
    <property type="evidence" value="ECO:0007669"/>
    <property type="project" value="UniProtKB-UniRule"/>
</dbReference>
<gene>
    <name evidence="2 3" type="primary">scpA</name>
    <name evidence="3" type="ORF">L21SP4_01013</name>
</gene>
<dbReference type="HAMAP" id="MF_01805">
    <property type="entry name" value="ScpA"/>
    <property type="match status" value="1"/>
</dbReference>
<proteinExistence type="inferred from homology"/>
<dbReference type="GO" id="GO:0005737">
    <property type="term" value="C:cytoplasm"/>
    <property type="evidence" value="ECO:0007669"/>
    <property type="project" value="UniProtKB-SubCell"/>
</dbReference>
<evidence type="ECO:0000313" key="3">
    <source>
        <dbReference type="EMBL" id="AKJ64272.1"/>
    </source>
</evidence>
<sequence length="270" mass="30553">MSGDIDSGAAPVAESKEYKVRLEIFEGPLDLLLYLIKKNELDIYDIPIETITRQYIEYLELMRILDLEIAGEFLVMAATLMMIKSRMLLPEDDRAEEEEEEEDDPRWDLVRQLVEYKKFKDAAGYLEGREEEQGDVFGPEGEHLELGPQPEVAFSDVGIFDLISALNEALERAEPEEVAEIFAEPCSVADMVDEVLRETGGGREIELRSLFTGRKSRQEMVCTFLAVLELIKLNELVAEQEAHFGRIVIRRREGPETAAATVPGDLEEAP</sequence>
<evidence type="ECO:0000256" key="2">
    <source>
        <dbReference type="HAMAP-Rule" id="MF_01805"/>
    </source>
</evidence>
<dbReference type="Gene3D" id="6.10.250.2410">
    <property type="match status" value="1"/>
</dbReference>
<dbReference type="InterPro" id="IPR023093">
    <property type="entry name" value="ScpA-like_C"/>
</dbReference>
<dbReference type="PANTHER" id="PTHR33969:SF2">
    <property type="entry name" value="SEGREGATION AND CONDENSATION PROTEIN A"/>
    <property type="match status" value="1"/>
</dbReference>
<comment type="subcellular location">
    <subcellularLocation>
        <location evidence="2">Cytoplasm</location>
    </subcellularLocation>
    <text evidence="2">Associated with two foci at the outer edges of the nucleoid region in young cells, and at four foci within both cell halves in older cells.</text>
</comment>
<dbReference type="GO" id="GO:0006260">
    <property type="term" value="P:DNA replication"/>
    <property type="evidence" value="ECO:0007669"/>
    <property type="project" value="UniProtKB-UniRule"/>
</dbReference>
<dbReference type="Pfam" id="PF02616">
    <property type="entry name" value="SMC_ScpA"/>
    <property type="match status" value="1"/>
</dbReference>
<keyword evidence="2" id="KW-0131">Cell cycle</keyword>
<keyword evidence="4" id="KW-1185">Reference proteome</keyword>
<dbReference type="AlphaFoldDB" id="A0A0G3EFT6"/>
<comment type="function">
    <text evidence="2">Participates in chromosomal partition during cell division. May act via the formation of a condensin-like complex containing Smc and ScpB that pull DNA away from mid-cell into both cell halves.</text>
</comment>
<dbReference type="Proteomes" id="UP000035268">
    <property type="component" value="Chromosome"/>
</dbReference>
<comment type="subunit">
    <text evidence="2">Component of a cohesin-like complex composed of ScpA, ScpB and the Smc homodimer, in which ScpA and ScpB bind to the head domain of Smc. The presence of the three proteins is required for the association of the complex with DNA.</text>
</comment>
<dbReference type="RefSeq" id="WP_096335059.1">
    <property type="nucleotide sequence ID" value="NZ_CP010904.1"/>
</dbReference>
<reference evidence="4" key="1">
    <citation type="submission" date="2015-02" db="EMBL/GenBank/DDBJ databases">
        <title>Description and complete genome sequence of the first cultured representative of the subdivision 5 of the Verrucomicrobia phylum.</title>
        <authorList>
            <person name="Spring S."/>
            <person name="Bunk B."/>
            <person name="Sproer C."/>
            <person name="Klenk H.-P."/>
        </authorList>
    </citation>
    <scope>NUCLEOTIDE SEQUENCE [LARGE SCALE GENOMIC DNA]</scope>
    <source>
        <strain evidence="4">L21-Fru-AB</strain>
    </source>
</reference>
<dbReference type="EMBL" id="CP010904">
    <property type="protein sequence ID" value="AKJ64272.1"/>
    <property type="molecule type" value="Genomic_DNA"/>
</dbReference>
<protein>
    <recommendedName>
        <fullName evidence="1 2">Segregation and condensation protein A</fullName>
    </recommendedName>
</protein>
<organism evidence="3 4">
    <name type="scientific">Kiritimatiella glycovorans</name>
    <dbReference type="NCBI Taxonomy" id="1307763"/>
    <lineage>
        <taxon>Bacteria</taxon>
        <taxon>Pseudomonadati</taxon>
        <taxon>Kiritimatiellota</taxon>
        <taxon>Kiritimatiellia</taxon>
        <taxon>Kiritimatiellales</taxon>
        <taxon>Kiritimatiellaceae</taxon>
        <taxon>Kiritimatiella</taxon>
    </lineage>
</organism>
<keyword evidence="2" id="KW-0132">Cell division</keyword>
<reference evidence="3 4" key="2">
    <citation type="journal article" date="2016" name="ISME J.">
        <title>Characterization of the first cultured representative of Verrucomicrobia subdivision 5 indicates the proposal of a novel phylum.</title>
        <authorList>
            <person name="Spring S."/>
            <person name="Bunk B."/>
            <person name="Sproer C."/>
            <person name="Schumann P."/>
            <person name="Rohde M."/>
            <person name="Tindall B.J."/>
            <person name="Klenk H.P."/>
        </authorList>
    </citation>
    <scope>NUCLEOTIDE SEQUENCE [LARGE SCALE GENOMIC DNA]</scope>
    <source>
        <strain evidence="3 4">L21-Fru-AB</strain>
    </source>
</reference>
<dbReference type="GO" id="GO:0051301">
    <property type="term" value="P:cell division"/>
    <property type="evidence" value="ECO:0007669"/>
    <property type="project" value="UniProtKB-KW"/>
</dbReference>
<keyword evidence="2" id="KW-0963">Cytoplasm</keyword>
<accession>A0A0G3EFT6</accession>
<name>A0A0G3EFT6_9BACT</name>